<comment type="caution">
    <text evidence="1">The sequence shown here is derived from an EMBL/GenBank/DDBJ whole genome shotgun (WGS) entry which is preliminary data.</text>
</comment>
<evidence type="ECO:0000313" key="2">
    <source>
        <dbReference type="Proteomes" id="UP001303046"/>
    </source>
</evidence>
<gene>
    <name evidence="1" type="primary">Necator_chrX.g24947</name>
    <name evidence="1" type="ORF">RB195_024782</name>
</gene>
<name>A0ABR1EPJ8_NECAM</name>
<dbReference type="EMBL" id="JAVFWL010000006">
    <property type="protein sequence ID" value="KAK6764585.1"/>
    <property type="molecule type" value="Genomic_DNA"/>
</dbReference>
<keyword evidence="2" id="KW-1185">Reference proteome</keyword>
<dbReference type="Proteomes" id="UP001303046">
    <property type="component" value="Unassembled WGS sequence"/>
</dbReference>
<accession>A0ABR1EPJ8</accession>
<organism evidence="1 2">
    <name type="scientific">Necator americanus</name>
    <name type="common">Human hookworm</name>
    <dbReference type="NCBI Taxonomy" id="51031"/>
    <lineage>
        <taxon>Eukaryota</taxon>
        <taxon>Metazoa</taxon>
        <taxon>Ecdysozoa</taxon>
        <taxon>Nematoda</taxon>
        <taxon>Chromadorea</taxon>
        <taxon>Rhabditida</taxon>
        <taxon>Rhabditina</taxon>
        <taxon>Rhabditomorpha</taxon>
        <taxon>Strongyloidea</taxon>
        <taxon>Ancylostomatidae</taxon>
        <taxon>Bunostominae</taxon>
        <taxon>Necator</taxon>
    </lineage>
</organism>
<sequence length="66" mass="7459">MEKNICYRQRRRKEVVCDDYILEDSLSLEEGGDIGVKLGDIEGLDGTISIKPRLADVFNKQKSSVD</sequence>
<proteinExistence type="predicted"/>
<protein>
    <submittedName>
        <fullName evidence="1">Uncharacterized protein</fullName>
    </submittedName>
</protein>
<reference evidence="1 2" key="1">
    <citation type="submission" date="2023-08" db="EMBL/GenBank/DDBJ databases">
        <title>A Necator americanus chromosomal reference genome.</title>
        <authorList>
            <person name="Ilik V."/>
            <person name="Petrzelkova K.J."/>
            <person name="Pardy F."/>
            <person name="Fuh T."/>
            <person name="Niatou-Singa F.S."/>
            <person name="Gouil Q."/>
            <person name="Baker L."/>
            <person name="Ritchie M.E."/>
            <person name="Jex A.R."/>
            <person name="Gazzola D."/>
            <person name="Li H."/>
            <person name="Toshio Fujiwara R."/>
            <person name="Zhan B."/>
            <person name="Aroian R.V."/>
            <person name="Pafco B."/>
            <person name="Schwarz E.M."/>
        </authorList>
    </citation>
    <scope>NUCLEOTIDE SEQUENCE [LARGE SCALE GENOMIC DNA]</scope>
    <source>
        <strain evidence="1 2">Aroian</strain>
        <tissue evidence="1">Whole animal</tissue>
    </source>
</reference>
<evidence type="ECO:0000313" key="1">
    <source>
        <dbReference type="EMBL" id="KAK6764585.1"/>
    </source>
</evidence>